<dbReference type="GO" id="GO:0004618">
    <property type="term" value="F:phosphoglycerate kinase activity"/>
    <property type="evidence" value="ECO:0007669"/>
    <property type="project" value="UniProtKB-EC"/>
</dbReference>
<dbReference type="PANTHER" id="PTHR11406">
    <property type="entry name" value="PHOSPHOGLYCERATE KINASE"/>
    <property type="match status" value="1"/>
</dbReference>
<dbReference type="EMBL" id="MHCC01000027">
    <property type="protein sequence ID" value="OGY12548.1"/>
    <property type="molecule type" value="Genomic_DNA"/>
</dbReference>
<feature type="binding site" evidence="7">
    <location>
        <position position="198"/>
    </location>
    <ligand>
        <name>ATP</name>
        <dbReference type="ChEBI" id="CHEBI:30616"/>
    </ligand>
</feature>
<dbReference type="InterPro" id="IPR015824">
    <property type="entry name" value="Phosphoglycerate_kinase_N"/>
</dbReference>
<evidence type="ECO:0000313" key="10">
    <source>
        <dbReference type="Proteomes" id="UP000178659"/>
    </source>
</evidence>
<dbReference type="GO" id="GO:0006096">
    <property type="term" value="P:glycolytic process"/>
    <property type="evidence" value="ECO:0007669"/>
    <property type="project" value="InterPro"/>
</dbReference>
<evidence type="ECO:0000313" key="9">
    <source>
        <dbReference type="EMBL" id="OGY12548.1"/>
    </source>
</evidence>
<keyword evidence="4" id="KW-0547">Nucleotide-binding</keyword>
<evidence type="ECO:0000256" key="4">
    <source>
        <dbReference type="ARBA" id="ARBA00022741"/>
    </source>
</evidence>
<comment type="caution">
    <text evidence="9">The sequence shown here is derived from an EMBL/GenBank/DDBJ whole genome shotgun (WGS) entry which is preliminary data.</text>
</comment>
<sequence>MNLPPLQYLDVKNKRVLLRLDLDVTIDKDTDKDSTGDDFRLRASVTTIKYLIEHECKQIVVLGHKGRPNGLSASLSLRPVGDALMEILKEELGEETVNKGHIFVRENLRFDEGEEKNDINFAKELAKQGDVYINDAFGSSHREQASIVALPEVMQSKSKSKNVAAGFHLVEEVRALSKVLTNPKEPVVFVIGGGKMDKAFLIDKLLDRADWVLVGGVLPQKTKSYCREKDGKACVVAALLGSNKEDITPDSAKNFTEVIKRAGTIVWNGPMGDVDRGYWDGTQIIAESIANSKGYKVVGGGDTIKALKELNLVERMDYVSTGGGAMLQFIAKGDLPGLKALR</sequence>
<name>A0A1G1VAS0_9BACT</name>
<evidence type="ECO:0000256" key="5">
    <source>
        <dbReference type="ARBA" id="ARBA00022777"/>
    </source>
</evidence>
<dbReference type="GO" id="GO:0005829">
    <property type="term" value="C:cytosol"/>
    <property type="evidence" value="ECO:0007669"/>
    <property type="project" value="TreeGrafter"/>
</dbReference>
<dbReference type="InterPro" id="IPR001576">
    <property type="entry name" value="Phosphoglycerate_kinase"/>
</dbReference>
<evidence type="ECO:0000256" key="7">
    <source>
        <dbReference type="PIRSR" id="PIRSR000724-2"/>
    </source>
</evidence>
<keyword evidence="5 8" id="KW-0418">Kinase</keyword>
<dbReference type="InterPro" id="IPR036043">
    <property type="entry name" value="Phosphoglycerate_kinase_sf"/>
</dbReference>
<evidence type="ECO:0000256" key="6">
    <source>
        <dbReference type="ARBA" id="ARBA00022840"/>
    </source>
</evidence>
<dbReference type="AlphaFoldDB" id="A0A1G1VAS0"/>
<evidence type="ECO:0000256" key="1">
    <source>
        <dbReference type="ARBA" id="ARBA00000642"/>
    </source>
</evidence>
<gene>
    <name evidence="9" type="ORF">A3A77_01080</name>
</gene>
<dbReference type="GO" id="GO:0005524">
    <property type="term" value="F:ATP binding"/>
    <property type="evidence" value="ECO:0007669"/>
    <property type="project" value="UniProtKB-KW"/>
</dbReference>
<protein>
    <recommendedName>
        <fullName evidence="2 8">Phosphoglycerate kinase</fullName>
        <ecNumber evidence="2 8">2.7.2.3</ecNumber>
    </recommendedName>
</protein>
<dbReference type="PANTHER" id="PTHR11406:SF23">
    <property type="entry name" value="PHOSPHOGLYCERATE KINASE 1, CHLOROPLASTIC-RELATED"/>
    <property type="match status" value="1"/>
</dbReference>
<dbReference type="GO" id="GO:0043531">
    <property type="term" value="F:ADP binding"/>
    <property type="evidence" value="ECO:0007669"/>
    <property type="project" value="TreeGrafter"/>
</dbReference>
<dbReference type="EC" id="2.7.2.3" evidence="2 8"/>
<comment type="similarity">
    <text evidence="8">Belongs to the phosphoglycerate kinase family.</text>
</comment>
<keyword evidence="3 8" id="KW-0808">Transferase</keyword>
<evidence type="ECO:0000256" key="3">
    <source>
        <dbReference type="ARBA" id="ARBA00022679"/>
    </source>
</evidence>
<organism evidence="9 10">
    <name type="scientific">Candidatus Blackburnbacteria bacterium RIFCSPLOWO2_01_FULL_40_20</name>
    <dbReference type="NCBI Taxonomy" id="1797519"/>
    <lineage>
        <taxon>Bacteria</taxon>
        <taxon>Candidatus Blackburniibacteriota</taxon>
    </lineage>
</organism>
<proteinExistence type="inferred from homology"/>
<dbReference type="SUPFAM" id="SSF53748">
    <property type="entry name" value="Phosphoglycerate kinase"/>
    <property type="match status" value="1"/>
</dbReference>
<dbReference type="Gene3D" id="3.40.50.1260">
    <property type="entry name" value="Phosphoglycerate kinase, N-terminal domain"/>
    <property type="match status" value="3"/>
</dbReference>
<keyword evidence="6 7" id="KW-0067">ATP-binding</keyword>
<dbReference type="PIRSF" id="PIRSF000724">
    <property type="entry name" value="Pgk"/>
    <property type="match status" value="1"/>
</dbReference>
<evidence type="ECO:0000256" key="2">
    <source>
        <dbReference type="ARBA" id="ARBA00013061"/>
    </source>
</evidence>
<feature type="binding site" evidence="7">
    <location>
        <begin position="300"/>
        <end position="303"/>
    </location>
    <ligand>
        <name>ATP</name>
        <dbReference type="ChEBI" id="CHEBI:30616"/>
    </ligand>
</feature>
<dbReference type="Pfam" id="PF00162">
    <property type="entry name" value="PGK"/>
    <property type="match status" value="2"/>
</dbReference>
<reference evidence="9 10" key="1">
    <citation type="journal article" date="2016" name="Nat. Commun.">
        <title>Thousands of microbial genomes shed light on interconnected biogeochemical processes in an aquifer system.</title>
        <authorList>
            <person name="Anantharaman K."/>
            <person name="Brown C.T."/>
            <person name="Hug L.A."/>
            <person name="Sharon I."/>
            <person name="Castelle C.J."/>
            <person name="Probst A.J."/>
            <person name="Thomas B.C."/>
            <person name="Singh A."/>
            <person name="Wilkins M.J."/>
            <person name="Karaoz U."/>
            <person name="Brodie E.L."/>
            <person name="Williams K.H."/>
            <person name="Hubbard S.S."/>
            <person name="Banfield J.F."/>
        </authorList>
    </citation>
    <scope>NUCLEOTIDE SEQUENCE [LARGE SCALE GENOMIC DNA]</scope>
</reference>
<dbReference type="Proteomes" id="UP000178659">
    <property type="component" value="Unassembled WGS sequence"/>
</dbReference>
<dbReference type="GO" id="GO:0006094">
    <property type="term" value="P:gluconeogenesis"/>
    <property type="evidence" value="ECO:0007669"/>
    <property type="project" value="TreeGrafter"/>
</dbReference>
<dbReference type="PRINTS" id="PR00477">
    <property type="entry name" value="PHGLYCKINASE"/>
</dbReference>
<comment type="catalytic activity">
    <reaction evidence="1 8">
        <text>(2R)-3-phosphoglycerate + ATP = (2R)-3-phospho-glyceroyl phosphate + ADP</text>
        <dbReference type="Rhea" id="RHEA:14801"/>
        <dbReference type="ChEBI" id="CHEBI:30616"/>
        <dbReference type="ChEBI" id="CHEBI:57604"/>
        <dbReference type="ChEBI" id="CHEBI:58272"/>
        <dbReference type="ChEBI" id="CHEBI:456216"/>
        <dbReference type="EC" id="2.7.2.3"/>
    </reaction>
</comment>
<evidence type="ECO:0000256" key="8">
    <source>
        <dbReference type="RuleBase" id="RU000532"/>
    </source>
</evidence>
<accession>A0A1G1VAS0</accession>